<name>A0A1J4MD75_9CRYT</name>
<evidence type="ECO:0000313" key="3">
    <source>
        <dbReference type="Proteomes" id="UP000186176"/>
    </source>
</evidence>
<comment type="caution">
    <text evidence="2">The sequence shown here is derived from an EMBL/GenBank/DDBJ whole genome shotgun (WGS) entry which is preliminary data.</text>
</comment>
<accession>A0A1J4MD75</accession>
<protein>
    <submittedName>
        <fullName evidence="2">Uncharacterized protein</fullName>
    </submittedName>
</protein>
<dbReference type="EMBL" id="LRBP01000025">
    <property type="protein sequence ID" value="OII72192.1"/>
    <property type="molecule type" value="Genomic_DNA"/>
</dbReference>
<dbReference type="AlphaFoldDB" id="A0A1J4MD75"/>
<feature type="region of interest" description="Disordered" evidence="1">
    <location>
        <begin position="286"/>
        <end position="318"/>
    </location>
</feature>
<evidence type="ECO:0000256" key="1">
    <source>
        <dbReference type="SAM" id="MobiDB-lite"/>
    </source>
</evidence>
<keyword evidence="3" id="KW-1185">Reference proteome</keyword>
<dbReference type="Proteomes" id="UP000186176">
    <property type="component" value="Unassembled WGS sequence"/>
</dbReference>
<dbReference type="OrthoDB" id="10412145at2759"/>
<organism evidence="2 3">
    <name type="scientific">Cryptosporidium ubiquitum</name>
    <dbReference type="NCBI Taxonomy" id="857276"/>
    <lineage>
        <taxon>Eukaryota</taxon>
        <taxon>Sar</taxon>
        <taxon>Alveolata</taxon>
        <taxon>Apicomplexa</taxon>
        <taxon>Conoidasida</taxon>
        <taxon>Coccidia</taxon>
        <taxon>Eucoccidiorida</taxon>
        <taxon>Eimeriorina</taxon>
        <taxon>Cryptosporidiidae</taxon>
        <taxon>Cryptosporidium</taxon>
    </lineage>
</organism>
<dbReference type="VEuPathDB" id="CryptoDB:cubi_01525"/>
<evidence type="ECO:0000313" key="2">
    <source>
        <dbReference type="EMBL" id="OII72192.1"/>
    </source>
</evidence>
<sequence length="331" mass="39021">MRGIFAMFNSLTKTLLLFFGQLILFHYFFSTISLRCVYLNNVSILHLKASNFNLNESPQLETDDPQLSGLLEEYQRLSTISIDQDEEYTEISIIMSRDSIVELLYTIDMARSVLSDWTTKFERLHLGRSCLDFIRDMIRICQGKRYKNCPLCRNIMTNYSKVKKISRDYDKFMEKLDHLNIRLLGIRAKTQSYIKAEHEYVTVQKEDKDVALKLCEYVRRYFAFDIDGLYNLFERYNSLYCNTLTLYMVKDKLITYKPSVSFKGRTKHTSSSRRFSRKRSISVRNEAFPLKQRSNRRKSSKSRTSSSSPETKGYLKPTISYINKIKSKKSE</sequence>
<dbReference type="GeneID" id="39978316"/>
<reference evidence="2 3" key="1">
    <citation type="submission" date="2016-10" db="EMBL/GenBank/DDBJ databases">
        <title>Reductive evolution of mitochondrial metabolism and differential evolution of invasion-related proteins in Cryptosporidium.</title>
        <authorList>
            <person name="Liu S."/>
            <person name="Roellig D.M."/>
            <person name="Guo Y."/>
            <person name="Li N."/>
            <person name="Frace M.A."/>
            <person name="Tang K."/>
            <person name="Zhang L."/>
            <person name="Feng Y."/>
            <person name="Xiao L."/>
        </authorList>
    </citation>
    <scope>NUCLEOTIDE SEQUENCE [LARGE SCALE GENOMIC DNA]</scope>
    <source>
        <strain evidence="2">39726</strain>
    </source>
</reference>
<dbReference type="RefSeq" id="XP_028873764.1">
    <property type="nucleotide sequence ID" value="XM_029018537.1"/>
</dbReference>
<proteinExistence type="predicted"/>
<gene>
    <name evidence="2" type="ORF">cubi_01525</name>
</gene>